<keyword evidence="4" id="KW-1185">Reference proteome</keyword>
<proteinExistence type="predicted"/>
<reference evidence="2 4" key="1">
    <citation type="submission" date="2017-02" db="EMBL/GenBank/DDBJ databases">
        <authorList>
            <person name="Varghese N."/>
            <person name="Submissions S."/>
        </authorList>
    </citation>
    <scope>NUCLEOTIDE SEQUENCE [LARGE SCALE GENOMIC DNA]</scope>
    <source>
        <strain evidence="2 4">DSM 16775</strain>
    </source>
</reference>
<accession>A0AAX2IR89</accession>
<keyword evidence="1" id="KW-1133">Transmembrane helix</keyword>
<evidence type="ECO:0000313" key="3">
    <source>
        <dbReference type="EMBL" id="SQA92735.1"/>
    </source>
</evidence>
<dbReference type="AlphaFoldDB" id="A0AAX2IR89"/>
<protein>
    <submittedName>
        <fullName evidence="3">Uncharacterized protein</fullName>
    </submittedName>
</protein>
<evidence type="ECO:0000313" key="4">
    <source>
        <dbReference type="Proteomes" id="UP000190669"/>
    </source>
</evidence>
<evidence type="ECO:0000313" key="2">
    <source>
        <dbReference type="EMBL" id="SKC11915.1"/>
    </source>
</evidence>
<dbReference type="EMBL" id="UAVR01000024">
    <property type="protein sequence ID" value="SQA92735.1"/>
    <property type="molecule type" value="Genomic_DNA"/>
</dbReference>
<gene>
    <name evidence="3" type="ORF">NCTC11212_04253</name>
    <name evidence="2" type="ORF">SAMN05421800_13710</name>
</gene>
<dbReference type="RefSeq" id="WP_123920713.1">
    <property type="nucleotide sequence ID" value="NZ_CP033934.1"/>
</dbReference>
<sequence length="123" mass="14642">MRISLSYCKSNCNDFDLYLIYTGAGFHLYVFLAGLIIDIILFNADDLYLIYTDMNSSCMYFRQVRRLRFAYFADNLYLIYAGMGFHLYLYYAGLMIGIVLFYEDDLYLIYAYMNSSCMYFKHV</sequence>
<evidence type="ECO:0000313" key="5">
    <source>
        <dbReference type="Proteomes" id="UP000251937"/>
    </source>
</evidence>
<dbReference type="Proteomes" id="UP000190669">
    <property type="component" value="Unassembled WGS sequence"/>
</dbReference>
<organism evidence="3 5">
    <name type="scientific">Chryseobacterium balustinum</name>
    <dbReference type="NCBI Taxonomy" id="246"/>
    <lineage>
        <taxon>Bacteria</taxon>
        <taxon>Pseudomonadati</taxon>
        <taxon>Bacteroidota</taxon>
        <taxon>Flavobacteriia</taxon>
        <taxon>Flavobacteriales</taxon>
        <taxon>Weeksellaceae</taxon>
        <taxon>Chryseobacterium group</taxon>
        <taxon>Chryseobacterium</taxon>
    </lineage>
</organism>
<reference evidence="3 5" key="2">
    <citation type="submission" date="2018-06" db="EMBL/GenBank/DDBJ databases">
        <authorList>
            <consortium name="Pathogen Informatics"/>
            <person name="Doyle S."/>
        </authorList>
    </citation>
    <scope>NUCLEOTIDE SEQUENCE [LARGE SCALE GENOMIC DNA]</scope>
    <source>
        <strain evidence="3 5">NCTC11212</strain>
    </source>
</reference>
<dbReference type="EMBL" id="FUZE01000037">
    <property type="protein sequence ID" value="SKC11915.1"/>
    <property type="molecule type" value="Genomic_DNA"/>
</dbReference>
<feature type="transmembrane region" description="Helical" evidence="1">
    <location>
        <begin position="26"/>
        <end position="48"/>
    </location>
</feature>
<keyword evidence="1" id="KW-0472">Membrane</keyword>
<comment type="caution">
    <text evidence="3">The sequence shown here is derived from an EMBL/GenBank/DDBJ whole genome shotgun (WGS) entry which is preliminary data.</text>
</comment>
<evidence type="ECO:0000256" key="1">
    <source>
        <dbReference type="SAM" id="Phobius"/>
    </source>
</evidence>
<keyword evidence="1" id="KW-0812">Transmembrane</keyword>
<dbReference type="Proteomes" id="UP000251937">
    <property type="component" value="Unassembled WGS sequence"/>
</dbReference>
<name>A0AAX2IR89_9FLAO</name>